<proteinExistence type="predicted"/>
<accession>A0A1H5X5B5</accession>
<dbReference type="PROSITE" id="PS51257">
    <property type="entry name" value="PROKAR_LIPOPROTEIN"/>
    <property type="match status" value="1"/>
</dbReference>
<name>A0A1H5X5B5_9VIBR</name>
<reference evidence="2" key="1">
    <citation type="submission" date="2016-10" db="EMBL/GenBank/DDBJ databases">
        <authorList>
            <person name="Varghese N."/>
            <person name="Submissions S."/>
        </authorList>
    </citation>
    <scope>NUCLEOTIDE SEQUENCE [LARGE SCALE GENOMIC DNA]</scope>
    <source>
        <strain evidence="2">CGMCC 1.7062</strain>
    </source>
</reference>
<evidence type="ECO:0000313" key="1">
    <source>
        <dbReference type="EMBL" id="SEG06948.1"/>
    </source>
</evidence>
<dbReference type="EMBL" id="FNVG01000006">
    <property type="protein sequence ID" value="SEG06948.1"/>
    <property type="molecule type" value="Genomic_DNA"/>
</dbReference>
<sequence>MKFRLLATSVLAGLISGCGGGGGGADASGSSGGSAALDAQSAAVAANSLETLEQPVAMTNFIISVLHQLSVTDGAISGDCQTNASEAGTFSARLTGSTLSLALDNCDITGKEQITGATTVIFEHLSKHGQYLEFAANIATDVLEYDHNGQRFTVKYDASITQALMTDHNIKLTAHLNNDEAITVDGTPIFFHQSEVVRELDYLTGSYSASAYANISAPQIFDGTLSLRTSSPLQGTILQYPTAGKYTIYGANGSYASVSPGSTRYWAKIEASGSGESIDVSWSDMTSGAIIAFPSRRAVFPGEFGSDYRPDEQRLFVNQSPNLDQSAQHPLQPEQTVLIIPAPQPEQLADSHFYNRYDYSTVSPDNYVVTADGPWVTVKMLEDLPVDADYTLEFPNLTGGVFTWLEFNTHQTFEVSVTEDQIIEDLSPFTLKPVDVTGDSSSYSVAWSQIVKDHSIEVNQINPTEATIDPSMMQTGKIYKFQAQITDPYNRVSTHVVSLMVEDPVKGRSFVSYDTDQNWRDPNQHYMKVIESNGYITSSDAYISNLADSGYNLRETFTLQLTNMTHGYVYKGYNGSNSDSDFYFSVDGNTLNYNCMKSSVYLDVLEDDVVVEGVNSETGAPNEYHKLAADFTITCDSGTLNGKIRSNSHIE</sequence>
<gene>
    <name evidence="1" type="ORF">SAMN04488244_106214</name>
</gene>
<dbReference type="Proteomes" id="UP000236721">
    <property type="component" value="Unassembled WGS sequence"/>
</dbReference>
<organism evidence="1 2">
    <name type="scientific">Vibrio hangzhouensis</name>
    <dbReference type="NCBI Taxonomy" id="462991"/>
    <lineage>
        <taxon>Bacteria</taxon>
        <taxon>Pseudomonadati</taxon>
        <taxon>Pseudomonadota</taxon>
        <taxon>Gammaproteobacteria</taxon>
        <taxon>Vibrionales</taxon>
        <taxon>Vibrionaceae</taxon>
        <taxon>Vibrio</taxon>
    </lineage>
</organism>
<keyword evidence="2" id="KW-1185">Reference proteome</keyword>
<protein>
    <submittedName>
        <fullName evidence="1">Uncharacterized protein</fullName>
    </submittedName>
</protein>
<evidence type="ECO:0000313" key="2">
    <source>
        <dbReference type="Proteomes" id="UP000236721"/>
    </source>
</evidence>
<dbReference type="RefSeq" id="WP_103879950.1">
    <property type="nucleotide sequence ID" value="NZ_FNVG01000006.1"/>
</dbReference>
<dbReference type="AlphaFoldDB" id="A0A1H5X5B5"/>
<dbReference type="OrthoDB" id="5918942at2"/>